<evidence type="ECO:0000256" key="12">
    <source>
        <dbReference type="SAM" id="MobiDB-lite"/>
    </source>
</evidence>
<comment type="subcellular location">
    <subcellularLocation>
        <location evidence="1">Cytoplasm</location>
    </subcellularLocation>
</comment>
<keyword evidence="6 10" id="KW-0255">Endonuclease</keyword>
<keyword evidence="8" id="KW-0040">ANK repeat</keyword>
<dbReference type="GO" id="GO:0004519">
    <property type="term" value="F:endonuclease activity"/>
    <property type="evidence" value="ECO:0007669"/>
    <property type="project" value="UniProtKB-KW"/>
</dbReference>
<dbReference type="GO" id="GO:0005737">
    <property type="term" value="C:cytoplasm"/>
    <property type="evidence" value="ECO:0007669"/>
    <property type="project" value="UniProtKB-SubCell"/>
</dbReference>
<feature type="compositionally biased region" description="Basic and acidic residues" evidence="12">
    <location>
        <begin position="335"/>
        <end position="349"/>
    </location>
</feature>
<evidence type="ECO:0000256" key="8">
    <source>
        <dbReference type="ARBA" id="ARBA00023043"/>
    </source>
</evidence>
<organism evidence="16">
    <name type="scientific">Anisakis simplex</name>
    <name type="common">Herring worm</name>
    <dbReference type="NCBI Taxonomy" id="6269"/>
    <lineage>
        <taxon>Eukaryota</taxon>
        <taxon>Metazoa</taxon>
        <taxon>Ecdysozoa</taxon>
        <taxon>Nematoda</taxon>
        <taxon>Chromadorea</taxon>
        <taxon>Rhabditida</taxon>
        <taxon>Spirurina</taxon>
        <taxon>Ascaridomorpha</taxon>
        <taxon>Ascaridoidea</taxon>
        <taxon>Anisakidae</taxon>
        <taxon>Anisakis</taxon>
        <taxon>Anisakis simplex complex</taxon>
    </lineage>
</organism>
<dbReference type="InterPro" id="IPR047139">
    <property type="entry name" value="ANKZ1/VMS1"/>
</dbReference>
<keyword evidence="15" id="KW-1185">Reference proteome</keyword>
<evidence type="ECO:0000256" key="6">
    <source>
        <dbReference type="ARBA" id="ARBA00022759"/>
    </source>
</evidence>
<dbReference type="GO" id="GO:0016787">
    <property type="term" value="F:hydrolase activity"/>
    <property type="evidence" value="ECO:0007669"/>
    <property type="project" value="UniProtKB-KW"/>
</dbReference>
<dbReference type="PANTHER" id="PTHR16036:SF2">
    <property type="entry name" value="TRNA ENDONUCLEASE ANKZF1"/>
    <property type="match status" value="1"/>
</dbReference>
<dbReference type="Proteomes" id="UP000267096">
    <property type="component" value="Unassembled WGS sequence"/>
</dbReference>
<sequence length="540" mass="62801">MIKCSVCDVSIESDRLSLISHYRSDWHKHNLSRTLQGRPILSEEEFEQLISDEEELSDIESMSEDDNEQLLTCGVHEYFVHESEVFSIYNAILANDESLSSEFFRKPLDCAIFMVAGGHFTGGIFKNNEMIAHKSYHRYTVRAKQGGTQSGADSKGGKKAKSAGATLRRYNEKMLKEDIQEVIAKWNDEIKTLSLIFIRCSSYHRPIFLSDSLERTPFLRNDPRLRSIPFETRRPSQQEMERTWTQLKNVYCYGSVEEFRKELLERNKQRKKKRRILRKKLKTTKNLSLNEISSDDGERSNEPFNNKGDDNILKIIESHKAAQNASQSQNVEWEVSGKGKEDGEEKHDELTKAEMQSVYMAVRSDSEEQLSAILSASDERRVIFEKYIRETRFPPNTATFLHIAAGRGALHIIPVSQNRETRQVFSQYRMENVDRYDWNQSQIPELVVMSEEKLAKELEKRRLQRERKRQREKEKKAEQRVERAIQAEKEKFLALSDREKRAIAAERRLAASLQTRLVVVADDGNRCFEVSFCFELSKST</sequence>
<keyword evidence="7 10" id="KW-0378">Hydrolase</keyword>
<evidence type="ECO:0000256" key="5">
    <source>
        <dbReference type="ARBA" id="ARBA00022737"/>
    </source>
</evidence>
<dbReference type="GO" id="GO:0036503">
    <property type="term" value="P:ERAD pathway"/>
    <property type="evidence" value="ECO:0007669"/>
    <property type="project" value="TreeGrafter"/>
</dbReference>
<dbReference type="WBParaSite" id="ASIM_0001646701-mRNA-1">
    <property type="protein sequence ID" value="ASIM_0001646701-mRNA-1"/>
    <property type="gene ID" value="ASIM_0001646701"/>
</dbReference>
<evidence type="ECO:0000256" key="3">
    <source>
        <dbReference type="ARBA" id="ARBA00022490"/>
    </source>
</evidence>
<reference evidence="14 15" key="2">
    <citation type="submission" date="2018-11" db="EMBL/GenBank/DDBJ databases">
        <authorList>
            <consortium name="Pathogen Informatics"/>
        </authorList>
    </citation>
    <scope>NUCLEOTIDE SEQUENCE [LARGE SCALE GENOMIC DNA]</scope>
</reference>
<evidence type="ECO:0000256" key="2">
    <source>
        <dbReference type="ARBA" id="ARBA00009262"/>
    </source>
</evidence>
<feature type="compositionally biased region" description="Polar residues" evidence="12">
    <location>
        <begin position="321"/>
        <end position="331"/>
    </location>
</feature>
<feature type="compositionally biased region" description="Basic and acidic residues" evidence="12">
    <location>
        <begin position="296"/>
        <end position="320"/>
    </location>
</feature>
<name>A0A0M3K676_ANISI</name>
<feature type="coiled-coil region" evidence="11">
    <location>
        <begin position="446"/>
        <end position="491"/>
    </location>
</feature>
<evidence type="ECO:0000313" key="14">
    <source>
        <dbReference type="EMBL" id="VDK56244.1"/>
    </source>
</evidence>
<gene>
    <name evidence="14" type="ORF">ASIM_LOCUS15874</name>
</gene>
<dbReference type="PROSITE" id="PS52044">
    <property type="entry name" value="VLRF1"/>
    <property type="match status" value="1"/>
</dbReference>
<dbReference type="PANTHER" id="PTHR16036">
    <property type="entry name" value="ANKYRIN REPEAT AND ZINC FINGER DOMAIN-CONTAINING PROTEIN 1"/>
    <property type="match status" value="1"/>
</dbReference>
<accession>A0A0M3K676</accession>
<evidence type="ECO:0000313" key="16">
    <source>
        <dbReference type="WBParaSite" id="ASIM_0001646701-mRNA-1"/>
    </source>
</evidence>
<dbReference type="OrthoDB" id="429841at2759"/>
<evidence type="ECO:0000256" key="1">
    <source>
        <dbReference type="ARBA" id="ARBA00004496"/>
    </source>
</evidence>
<evidence type="ECO:0000256" key="11">
    <source>
        <dbReference type="SAM" id="Coils"/>
    </source>
</evidence>
<protein>
    <submittedName>
        <fullName evidence="16">BVLRF1 domain-containing protein</fullName>
    </submittedName>
</protein>
<evidence type="ECO:0000256" key="9">
    <source>
        <dbReference type="ARBA" id="ARBA00023054"/>
    </source>
</evidence>
<feature type="active site" evidence="10">
    <location>
        <position position="149"/>
    </location>
</feature>
<evidence type="ECO:0000256" key="4">
    <source>
        <dbReference type="ARBA" id="ARBA00022722"/>
    </source>
</evidence>
<feature type="region of interest" description="Disordered" evidence="12">
    <location>
        <begin position="288"/>
        <end position="349"/>
    </location>
</feature>
<keyword evidence="4 10" id="KW-0540">Nuclease</keyword>
<dbReference type="AlphaFoldDB" id="A0A0M3K676"/>
<dbReference type="EMBL" id="UYRR01032625">
    <property type="protein sequence ID" value="VDK56244.1"/>
    <property type="molecule type" value="Genomic_DNA"/>
</dbReference>
<keyword evidence="5" id="KW-0677">Repeat</keyword>
<evidence type="ECO:0000259" key="13">
    <source>
        <dbReference type="PROSITE" id="PS52044"/>
    </source>
</evidence>
<feature type="domain" description="VLRF1" evidence="13">
    <location>
        <begin position="106"/>
        <end position="250"/>
    </location>
</feature>
<proteinExistence type="inferred from homology"/>
<dbReference type="Pfam" id="PF18826">
    <property type="entry name" value="bVLRF1"/>
    <property type="match status" value="1"/>
</dbReference>
<evidence type="ECO:0000313" key="15">
    <source>
        <dbReference type="Proteomes" id="UP000267096"/>
    </source>
</evidence>
<keyword evidence="9 11" id="KW-0175">Coiled coil</keyword>
<evidence type="ECO:0000256" key="7">
    <source>
        <dbReference type="ARBA" id="ARBA00022801"/>
    </source>
</evidence>
<reference evidence="16" key="1">
    <citation type="submission" date="2017-02" db="UniProtKB">
        <authorList>
            <consortium name="WormBaseParasite"/>
        </authorList>
    </citation>
    <scope>IDENTIFICATION</scope>
</reference>
<comment type="domain">
    <text evidence="10">The VLRF1 domain mediates binding to the 60S ribosomal subunit.</text>
</comment>
<dbReference type="InterPro" id="IPR041175">
    <property type="entry name" value="VLRF1/Vms1"/>
</dbReference>
<keyword evidence="3 10" id="KW-0963">Cytoplasm</keyword>
<evidence type="ECO:0000256" key="10">
    <source>
        <dbReference type="PROSITE-ProRule" id="PRU01389"/>
    </source>
</evidence>
<comment type="similarity">
    <text evidence="2 10">Belongs to the ANKZF1/VMS1 family.</text>
</comment>
<feature type="region of interest" description="Disordered" evidence="12">
    <location>
        <begin position="144"/>
        <end position="164"/>
    </location>
</feature>